<protein>
    <recommendedName>
        <fullName evidence="9">TRAP transporter small permease protein</fullName>
    </recommendedName>
</protein>
<proteinExistence type="inferred from homology"/>
<sequence>MSGEAEPAGAGARSTGPVHTVLSVICGVMLLAMMFVTLLDVVGRYFLNSPLQGATELTAMLLVATIFVGLPAVCLDEDNVTVDLLVDYMPAWIHPLRIRAIRLLSGVVLAVVAWRLAVHGQALASYGETTVSLHLPVAPFAWLAAGGTLAASLITFWHGLARRPF</sequence>
<gene>
    <name evidence="11" type="ORF">NOF55_13680</name>
</gene>
<comment type="function">
    <text evidence="9">Part of the tripartite ATP-independent periplasmic (TRAP) transport system.</text>
</comment>
<keyword evidence="6 9" id="KW-1133">Transmembrane helix</keyword>
<evidence type="ECO:0000256" key="5">
    <source>
        <dbReference type="ARBA" id="ARBA00022692"/>
    </source>
</evidence>
<dbReference type="Proteomes" id="UP001208771">
    <property type="component" value="Unassembled WGS sequence"/>
</dbReference>
<dbReference type="Pfam" id="PF04290">
    <property type="entry name" value="DctQ"/>
    <property type="match status" value="1"/>
</dbReference>
<dbReference type="EMBL" id="JANFPI010000004">
    <property type="protein sequence ID" value="MCX8998157.1"/>
    <property type="molecule type" value="Genomic_DNA"/>
</dbReference>
<keyword evidence="3" id="KW-1003">Cell membrane</keyword>
<comment type="subunit">
    <text evidence="9">The complex comprises the extracytoplasmic solute receptor protein and the two transmembrane proteins.</text>
</comment>
<dbReference type="GO" id="GO:0005886">
    <property type="term" value="C:plasma membrane"/>
    <property type="evidence" value="ECO:0007669"/>
    <property type="project" value="UniProtKB-SubCell"/>
</dbReference>
<feature type="transmembrane region" description="Helical" evidence="9">
    <location>
        <begin position="96"/>
        <end position="117"/>
    </location>
</feature>
<feature type="domain" description="Tripartite ATP-independent periplasmic transporters DctQ component" evidence="10">
    <location>
        <begin position="33"/>
        <end position="151"/>
    </location>
</feature>
<dbReference type="PANTHER" id="PTHR35011:SF10">
    <property type="entry name" value="TRAP TRANSPORTER SMALL PERMEASE PROTEIN"/>
    <property type="match status" value="1"/>
</dbReference>
<evidence type="ECO:0000256" key="1">
    <source>
        <dbReference type="ARBA" id="ARBA00004429"/>
    </source>
</evidence>
<evidence type="ECO:0000256" key="3">
    <source>
        <dbReference type="ARBA" id="ARBA00022475"/>
    </source>
</evidence>
<dbReference type="InterPro" id="IPR055348">
    <property type="entry name" value="DctQ"/>
</dbReference>
<reference evidence="11" key="1">
    <citation type="submission" date="2022-07" db="EMBL/GenBank/DDBJ databases">
        <title>Ectorhizobium quercum gen.nov., sp. nov.</title>
        <authorList>
            <person name="Ma T."/>
            <person name="Li Y."/>
        </authorList>
    </citation>
    <scope>NUCLEOTIDE SEQUENCE</scope>
    <source>
        <strain evidence="11">BDR2-2</strain>
    </source>
</reference>
<evidence type="ECO:0000256" key="6">
    <source>
        <dbReference type="ARBA" id="ARBA00022989"/>
    </source>
</evidence>
<comment type="caution">
    <text evidence="11">The sequence shown here is derived from an EMBL/GenBank/DDBJ whole genome shotgun (WGS) entry which is preliminary data.</text>
</comment>
<evidence type="ECO:0000313" key="11">
    <source>
        <dbReference type="EMBL" id="MCX8998157.1"/>
    </source>
</evidence>
<evidence type="ECO:0000259" key="10">
    <source>
        <dbReference type="Pfam" id="PF04290"/>
    </source>
</evidence>
<keyword evidence="4 9" id="KW-0997">Cell inner membrane</keyword>
<evidence type="ECO:0000256" key="2">
    <source>
        <dbReference type="ARBA" id="ARBA00022448"/>
    </source>
</evidence>
<evidence type="ECO:0000256" key="8">
    <source>
        <dbReference type="ARBA" id="ARBA00038436"/>
    </source>
</evidence>
<organism evidence="11 12">
    <name type="scientific">Ectorhizobium quercum</name>
    <dbReference type="NCBI Taxonomy" id="2965071"/>
    <lineage>
        <taxon>Bacteria</taxon>
        <taxon>Pseudomonadati</taxon>
        <taxon>Pseudomonadota</taxon>
        <taxon>Alphaproteobacteria</taxon>
        <taxon>Hyphomicrobiales</taxon>
        <taxon>Rhizobiaceae</taxon>
        <taxon>Ectorhizobium</taxon>
    </lineage>
</organism>
<dbReference type="PANTHER" id="PTHR35011">
    <property type="entry name" value="2,3-DIKETO-L-GULONATE TRAP TRANSPORTER SMALL PERMEASE PROTEIN YIAM"/>
    <property type="match status" value="1"/>
</dbReference>
<keyword evidence="5 9" id="KW-0812">Transmembrane</keyword>
<feature type="transmembrane region" description="Helical" evidence="9">
    <location>
        <begin position="21"/>
        <end position="45"/>
    </location>
</feature>
<accession>A0AAE3N1D6</accession>
<keyword evidence="7 9" id="KW-0472">Membrane</keyword>
<feature type="transmembrane region" description="Helical" evidence="9">
    <location>
        <begin position="57"/>
        <end position="75"/>
    </location>
</feature>
<keyword evidence="12" id="KW-1185">Reference proteome</keyword>
<evidence type="ECO:0000313" key="12">
    <source>
        <dbReference type="Proteomes" id="UP001208771"/>
    </source>
</evidence>
<comment type="subcellular location">
    <subcellularLocation>
        <location evidence="1 9">Cell inner membrane</location>
        <topology evidence="1 9">Multi-pass membrane protein</topology>
    </subcellularLocation>
</comment>
<evidence type="ECO:0000256" key="7">
    <source>
        <dbReference type="ARBA" id="ARBA00023136"/>
    </source>
</evidence>
<name>A0AAE3N1D6_9HYPH</name>
<dbReference type="InterPro" id="IPR007387">
    <property type="entry name" value="TRAP_DctQ"/>
</dbReference>
<dbReference type="GO" id="GO:0015740">
    <property type="term" value="P:C4-dicarboxylate transport"/>
    <property type="evidence" value="ECO:0007669"/>
    <property type="project" value="TreeGrafter"/>
</dbReference>
<keyword evidence="2 9" id="KW-0813">Transport</keyword>
<dbReference type="GO" id="GO:0022857">
    <property type="term" value="F:transmembrane transporter activity"/>
    <property type="evidence" value="ECO:0007669"/>
    <property type="project" value="UniProtKB-UniRule"/>
</dbReference>
<evidence type="ECO:0000256" key="4">
    <source>
        <dbReference type="ARBA" id="ARBA00022519"/>
    </source>
</evidence>
<dbReference type="RefSeq" id="WP_306411944.1">
    <property type="nucleotide sequence ID" value="NZ_JANFPI010000004.1"/>
</dbReference>
<comment type="similarity">
    <text evidence="8 9">Belongs to the TRAP transporter small permease family.</text>
</comment>
<feature type="transmembrane region" description="Helical" evidence="9">
    <location>
        <begin position="137"/>
        <end position="160"/>
    </location>
</feature>
<dbReference type="AlphaFoldDB" id="A0AAE3N1D6"/>
<evidence type="ECO:0000256" key="9">
    <source>
        <dbReference type="RuleBase" id="RU369079"/>
    </source>
</evidence>